<proteinExistence type="predicted"/>
<dbReference type="OrthoDB" id="5540852at2"/>
<evidence type="ECO:0000313" key="3">
    <source>
        <dbReference type="Proteomes" id="UP000001369"/>
    </source>
</evidence>
<name>C1DUL6_SULAA</name>
<organism evidence="2 3">
    <name type="scientific">Sulfurihydrogenibium azorense (strain DSM 15241 / OCM 825 / Az-Fu1)</name>
    <dbReference type="NCBI Taxonomy" id="204536"/>
    <lineage>
        <taxon>Bacteria</taxon>
        <taxon>Pseudomonadati</taxon>
        <taxon>Aquificota</taxon>
        <taxon>Aquificia</taxon>
        <taxon>Aquificales</taxon>
        <taxon>Hydrogenothermaceae</taxon>
        <taxon>Sulfurihydrogenibium</taxon>
    </lineage>
</organism>
<feature type="domain" description="CRISPR-associated protein CXXC-CXXC" evidence="1">
    <location>
        <begin position="223"/>
        <end position="284"/>
    </location>
</feature>
<evidence type="ECO:0000259" key="1">
    <source>
        <dbReference type="Pfam" id="PF09706"/>
    </source>
</evidence>
<sequence>MERVYLGDWLYNAGILGFLNINSHLWELNTIGDKQELKSKDESLLKFGENYIEFDIQIFDGFSERFFNYAFNQYGRYENEKKNFKEYIQDLESLKNNKILDYLNKKYFSNKKENAEILEEIPIIIFNKFEKILEGFKLLKDKLGSIPSKNEIKKDVNLLMNILKKAIEIMEKDKQEFWESDVRIYLRNIYGQKSFLNKSVNTNRFEKFYKDFEELLKEKKVKKDKKFLCISCMERKAKKDTIFDTGISKFYGLNPDVINFSWNFNPKIPLCEICEIIYFSYFAGLTLIQKDGKRAFYFVNSDTSIIDLVSNNRLLNGVLKPDLTENILLNFFTQLVLESSYQKAYFTVQNISVLELDLNNEIMPKVYSFNLSRKKAEFLKESKTKENLKQLSKDYYKINRKKGELKIYILPEVISLILENKLYFNYLNKILRMFIAYQNGSERYETNISPYKIQILNLVVSEFIKNIGGKTMSVSEKEIWVIYQEGKKLANILSEKKAENKIKSIAYKLLNSLRIGNSQQFMDILLRVYMAYGEVIPSSFIKTLQNKEDFYSIGYSFLNGLLSKQNKEVESDE</sequence>
<dbReference type="AlphaFoldDB" id="C1DUL6"/>
<dbReference type="Pfam" id="PF09706">
    <property type="entry name" value="Cas_CXXC_CXXC"/>
    <property type="match status" value="1"/>
</dbReference>
<dbReference type="EMBL" id="CP001229">
    <property type="protein sequence ID" value="ACN98336.1"/>
    <property type="molecule type" value="Genomic_DNA"/>
</dbReference>
<dbReference type="CDD" id="cd09665">
    <property type="entry name" value="Cas8a1_I-A"/>
    <property type="match status" value="1"/>
</dbReference>
<reference evidence="2 3" key="1">
    <citation type="journal article" date="2009" name="J. Bacteriol.">
        <title>Complete and draft genome sequences of six members of the Aquificales.</title>
        <authorList>
            <person name="Reysenbach A.L."/>
            <person name="Hamamura N."/>
            <person name="Podar M."/>
            <person name="Griffiths E."/>
            <person name="Ferreira S."/>
            <person name="Hochstein R."/>
            <person name="Heidelberg J."/>
            <person name="Johnson J."/>
            <person name="Mead D."/>
            <person name="Pohorille A."/>
            <person name="Sarmiento M."/>
            <person name="Schweighofer K."/>
            <person name="Seshadri R."/>
            <person name="Voytek M.A."/>
        </authorList>
    </citation>
    <scope>NUCLEOTIDE SEQUENCE [LARGE SCALE GENOMIC DNA]</scope>
    <source>
        <strain evidence="3">Az-Fu1 / DSM 15241 / OCM 825</strain>
    </source>
</reference>
<dbReference type="InterPro" id="IPR019121">
    <property type="entry name" value="CRISPR-assoc_CXXC-CXXC_dom"/>
</dbReference>
<dbReference type="eggNOG" id="ENOG502Z80D">
    <property type="taxonomic scope" value="Bacteria"/>
</dbReference>
<dbReference type="Proteomes" id="UP000001369">
    <property type="component" value="Chromosome"/>
</dbReference>
<dbReference type="RefSeq" id="WP_012673661.1">
    <property type="nucleotide sequence ID" value="NC_012438.1"/>
</dbReference>
<dbReference type="STRING" id="204536.SULAZ_0824"/>
<dbReference type="HOGENOM" id="CLU_038670_0_0_0"/>
<protein>
    <submittedName>
        <fullName evidence="2">Crispr-associated cxxc_cxxc protein Cst1</fullName>
    </submittedName>
</protein>
<keyword evidence="3" id="KW-1185">Reference proteome</keyword>
<accession>C1DUL6</accession>
<evidence type="ECO:0000313" key="2">
    <source>
        <dbReference type="EMBL" id="ACN98336.1"/>
    </source>
</evidence>
<dbReference type="NCBIfam" id="TIGR01908">
    <property type="entry name" value="cas_CXXC_CXXC"/>
    <property type="match status" value="1"/>
</dbReference>
<dbReference type="KEGG" id="saf:SULAZ_0824"/>
<dbReference type="InterPro" id="IPR010180">
    <property type="entry name" value="CRISPR-assoc_prot_CXXC-CXXC"/>
</dbReference>
<gene>
    <name evidence="2" type="ordered locus">SULAZ_0824</name>
</gene>